<reference evidence="2 3" key="1">
    <citation type="submission" date="2017-11" db="EMBL/GenBank/DDBJ databases">
        <title>De novo assembly and phasing of dikaryotic genomes from two isolates of Puccinia coronata f. sp. avenae, the causal agent of oat crown rust.</title>
        <authorList>
            <person name="Miller M.E."/>
            <person name="Zhang Y."/>
            <person name="Omidvar V."/>
            <person name="Sperschneider J."/>
            <person name="Schwessinger B."/>
            <person name="Raley C."/>
            <person name="Palmer J.M."/>
            <person name="Garnica D."/>
            <person name="Upadhyaya N."/>
            <person name="Rathjen J."/>
            <person name="Taylor J.M."/>
            <person name="Park R.F."/>
            <person name="Dodds P.N."/>
            <person name="Hirsch C.D."/>
            <person name="Kianian S.F."/>
            <person name="Figueroa M."/>
        </authorList>
    </citation>
    <scope>NUCLEOTIDE SEQUENCE [LARGE SCALE GENOMIC DNA]</scope>
    <source>
        <strain evidence="2">12SD80</strain>
    </source>
</reference>
<name>A0A2N5VQS4_9BASI</name>
<feature type="region of interest" description="Disordered" evidence="1">
    <location>
        <begin position="20"/>
        <end position="39"/>
    </location>
</feature>
<sequence length="129" mass="14557">MFMHKSQEQATKWIMEERTRANNTRAQDQRAAKAQADLKGKIRQDQLDQAKFNQEAAQLEAWLVREADARREELHKDAHAWDCIEDNCRYKASQEQMATTQAAMMMALARMASGSGANIAGGFKPSPST</sequence>
<organism evidence="2 3">
    <name type="scientific">Puccinia coronata f. sp. avenae</name>
    <dbReference type="NCBI Taxonomy" id="200324"/>
    <lineage>
        <taxon>Eukaryota</taxon>
        <taxon>Fungi</taxon>
        <taxon>Dikarya</taxon>
        <taxon>Basidiomycota</taxon>
        <taxon>Pucciniomycotina</taxon>
        <taxon>Pucciniomycetes</taxon>
        <taxon>Pucciniales</taxon>
        <taxon>Pucciniaceae</taxon>
        <taxon>Puccinia</taxon>
    </lineage>
</organism>
<comment type="caution">
    <text evidence="2">The sequence shown here is derived from an EMBL/GenBank/DDBJ whole genome shotgun (WGS) entry which is preliminary data.</text>
</comment>
<dbReference type="Proteomes" id="UP000235392">
    <property type="component" value="Unassembled WGS sequence"/>
</dbReference>
<evidence type="ECO:0000313" key="2">
    <source>
        <dbReference type="EMBL" id="PLW52290.1"/>
    </source>
</evidence>
<proteinExistence type="predicted"/>
<accession>A0A2N5VQS4</accession>
<dbReference type="AlphaFoldDB" id="A0A2N5VQS4"/>
<dbReference type="EMBL" id="PGCI01000001">
    <property type="protein sequence ID" value="PLW52290.1"/>
    <property type="molecule type" value="Genomic_DNA"/>
</dbReference>
<gene>
    <name evidence="2" type="ORF">PCASD_00207</name>
</gene>
<evidence type="ECO:0000256" key="1">
    <source>
        <dbReference type="SAM" id="MobiDB-lite"/>
    </source>
</evidence>
<protein>
    <submittedName>
        <fullName evidence="2">Uncharacterized protein</fullName>
    </submittedName>
</protein>
<feature type="compositionally biased region" description="Basic and acidic residues" evidence="1">
    <location>
        <begin position="27"/>
        <end position="39"/>
    </location>
</feature>
<evidence type="ECO:0000313" key="3">
    <source>
        <dbReference type="Proteomes" id="UP000235392"/>
    </source>
</evidence>